<dbReference type="PROSITE" id="PS50267">
    <property type="entry name" value="NA_NEUROTRAN_SYMP_3"/>
    <property type="match status" value="1"/>
</dbReference>
<keyword evidence="11" id="KW-1185">Reference proteome</keyword>
<accession>A0A433U4F1</accession>
<gene>
    <name evidence="10" type="ORF">EGW08_003563</name>
</gene>
<name>A0A433U4F1_ELYCH</name>
<feature type="region of interest" description="Disordered" evidence="8">
    <location>
        <begin position="1275"/>
        <end position="1305"/>
    </location>
</feature>
<dbReference type="Proteomes" id="UP000271974">
    <property type="component" value="Unassembled WGS sequence"/>
</dbReference>
<feature type="region of interest" description="Disordered" evidence="8">
    <location>
        <begin position="1091"/>
        <end position="1138"/>
    </location>
</feature>
<dbReference type="GO" id="GO:0005886">
    <property type="term" value="C:plasma membrane"/>
    <property type="evidence" value="ECO:0007669"/>
    <property type="project" value="TreeGrafter"/>
</dbReference>
<evidence type="ECO:0000256" key="2">
    <source>
        <dbReference type="ARBA" id="ARBA00022448"/>
    </source>
</evidence>
<feature type="compositionally biased region" description="Low complexity" evidence="8">
    <location>
        <begin position="868"/>
        <end position="878"/>
    </location>
</feature>
<evidence type="ECO:0000256" key="5">
    <source>
        <dbReference type="ARBA" id="ARBA00023136"/>
    </source>
</evidence>
<feature type="transmembrane region" description="Helical" evidence="9">
    <location>
        <begin position="469"/>
        <end position="490"/>
    </location>
</feature>
<proteinExistence type="predicted"/>
<feature type="region of interest" description="Disordered" evidence="8">
    <location>
        <begin position="757"/>
        <end position="776"/>
    </location>
</feature>
<feature type="transmembrane region" description="Helical" evidence="9">
    <location>
        <begin position="293"/>
        <end position="317"/>
    </location>
</feature>
<dbReference type="EMBL" id="RQTK01000076">
    <property type="protein sequence ID" value="RUS88668.1"/>
    <property type="molecule type" value="Genomic_DNA"/>
</dbReference>
<evidence type="ECO:0000256" key="9">
    <source>
        <dbReference type="SAM" id="Phobius"/>
    </source>
</evidence>
<feature type="transmembrane region" description="Helical" evidence="9">
    <location>
        <begin position="264"/>
        <end position="281"/>
    </location>
</feature>
<evidence type="ECO:0000256" key="4">
    <source>
        <dbReference type="ARBA" id="ARBA00022989"/>
    </source>
</evidence>
<dbReference type="GO" id="GO:0006865">
    <property type="term" value="P:amino acid transport"/>
    <property type="evidence" value="ECO:0007669"/>
    <property type="project" value="TreeGrafter"/>
</dbReference>
<comment type="subcellular location">
    <subcellularLocation>
        <location evidence="1">Membrane</location>
        <topology evidence="1">Multi-pass membrane protein</topology>
    </subcellularLocation>
</comment>
<keyword evidence="3 9" id="KW-0812">Transmembrane</keyword>
<comment type="caution">
    <text evidence="10">The sequence shown here is derived from an EMBL/GenBank/DDBJ whole genome shotgun (WGS) entry which is preliminary data.</text>
</comment>
<keyword evidence="6" id="KW-0915">Sodium</keyword>
<feature type="region of interest" description="Disordered" evidence="8">
    <location>
        <begin position="866"/>
        <end position="909"/>
    </location>
</feature>
<feature type="transmembrane region" description="Helical" evidence="9">
    <location>
        <begin position="356"/>
        <end position="381"/>
    </location>
</feature>
<organism evidence="10 11">
    <name type="scientific">Elysia chlorotica</name>
    <name type="common">Eastern emerald elysia</name>
    <name type="synonym">Sea slug</name>
    <dbReference type="NCBI Taxonomy" id="188477"/>
    <lineage>
        <taxon>Eukaryota</taxon>
        <taxon>Metazoa</taxon>
        <taxon>Spiralia</taxon>
        <taxon>Lophotrochozoa</taxon>
        <taxon>Mollusca</taxon>
        <taxon>Gastropoda</taxon>
        <taxon>Heterobranchia</taxon>
        <taxon>Euthyneura</taxon>
        <taxon>Panpulmonata</taxon>
        <taxon>Sacoglossa</taxon>
        <taxon>Placobranchoidea</taxon>
        <taxon>Plakobranchidae</taxon>
        <taxon>Elysia</taxon>
    </lineage>
</organism>
<feature type="transmembrane region" description="Helical" evidence="9">
    <location>
        <begin position="224"/>
        <end position="244"/>
    </location>
</feature>
<feature type="disulfide bond" evidence="7">
    <location>
        <begin position="108"/>
        <end position="116"/>
    </location>
</feature>
<feature type="binding site" evidence="6">
    <location>
        <position position="10"/>
    </location>
    <ligand>
        <name>Na(+)</name>
        <dbReference type="ChEBI" id="CHEBI:29101"/>
        <label>1</label>
    </ligand>
</feature>
<evidence type="ECO:0000256" key="1">
    <source>
        <dbReference type="ARBA" id="ARBA00004141"/>
    </source>
</evidence>
<reference evidence="10 11" key="1">
    <citation type="submission" date="2019-01" db="EMBL/GenBank/DDBJ databases">
        <title>A draft genome assembly of the solar-powered sea slug Elysia chlorotica.</title>
        <authorList>
            <person name="Cai H."/>
            <person name="Li Q."/>
            <person name="Fang X."/>
            <person name="Li J."/>
            <person name="Curtis N.E."/>
            <person name="Altenburger A."/>
            <person name="Shibata T."/>
            <person name="Feng M."/>
            <person name="Maeda T."/>
            <person name="Schwartz J.A."/>
            <person name="Shigenobu S."/>
            <person name="Lundholm N."/>
            <person name="Nishiyama T."/>
            <person name="Yang H."/>
            <person name="Hasebe M."/>
            <person name="Li S."/>
            <person name="Pierce S.K."/>
            <person name="Wang J."/>
        </authorList>
    </citation>
    <scope>NUCLEOTIDE SEQUENCE [LARGE SCALE GENOMIC DNA]</scope>
    <source>
        <strain evidence="10">EC2010</strain>
        <tissue evidence="10">Whole organism of an adult</tissue>
    </source>
</reference>
<feature type="transmembrane region" description="Helical" evidence="9">
    <location>
        <begin position="428"/>
        <end position="448"/>
    </location>
</feature>
<feature type="compositionally biased region" description="Polar residues" evidence="8">
    <location>
        <begin position="1120"/>
        <end position="1138"/>
    </location>
</feature>
<dbReference type="InterPro" id="IPR000175">
    <property type="entry name" value="Na/ntran_symport"/>
</dbReference>
<dbReference type="PANTHER" id="PTHR11616:SF240">
    <property type="entry name" value="BLOATED TUBULES, ISOFORM B-RELATED"/>
    <property type="match status" value="1"/>
</dbReference>
<feature type="compositionally biased region" description="Low complexity" evidence="8">
    <location>
        <begin position="764"/>
        <end position="776"/>
    </location>
</feature>
<sequence>CLSHVIGLGNIVRFPYLAFKHGGGAFLVAYFILIFTCGLPLFIMETAIGQYSSLGPIRVWKAVPIFKGVGYSMVAISGLTSLYYGVISSWAMLYLVTSMTSVTPWKYCNNVWNTNCELYNFMSIFSFFLYVFVFPSVFSFLCPLIHLSFHLSLYVPVSLSLCRSLCLRSVVDTSDNWGEPKELRWQLSLCLVTAWAIVALMLIKGIKPGERVSVRAPTFEYQKDVSVCVSVCLSLCLSLYMFLFTPEWSDLGRCQLWRDAATQVFFSLSLGSGALVTMGTYNKFNNNLFAEAAIVSGVDSLLSVMASLVVFAVLGSIGNTTGQPVLAVARPDLGMPFVAFSEATVHLPGSLFWSGLSFLTLATCGVFTCASLAATTVTALVEVFSGTLKKQRVWFVVSLCSVATILGFTLMVQAGFNVVNVLDRYLSGLPQFFTSGLVVIAFAWVYGVNRFSGDVSRMINAEVGWWWRALWGCVTPCLLLILIIVSLASLLYGGTDPITEHPWFTCVIGMLPLVALQVPIIACACHEVSKSRSGILLEKIRRACKTRREWGATEKRRSSHVEYFPTVHTHMGIDISLDGLNTVTDRVEFSPVGVRVPSLSQTSLLPVSPGMRKANKGIKGGKLRDMRHTAILNHAYSNPQCNLSSGSLEKAEKKKFLTECPSEISQSDDVIFVKRKRKKVATAEASTQTDRRWNEPTLFRQKSQPSVRIPMPLLTPKEKGLTRSMSWHQLGQTTVLGLNITHFISWVRTGSASKAVKKTPAVYSNSDSSNSSKISNRISTASASCSKDSSSHTSDEIVPLEVFSSESVKKNKKRGTGTKMKTKLLADATNHNAAVCVAEAGQDVYVKPRPTKFNRSVSCDDAHVKIRSGSSSSSTSSGAKVGFPKQEKSKGMGKGSATEKKRRCGQSVPPNLKILMRQSSFPQEQLHAGALGGESYVMTSSSIVSGRKPLANKLGFRPDPSKLSGRMCADTVVRLSNGKSYNAEVCSLSGSRTCNGGIIQSKSGRQFPGSPPVETIVAASGKGKNHASSHNTFCFNECAVRATKPPLRRSESETAGGGRLPSEKSTIRPVVSQPSISGYTRIKAANGYKISPVTLPHTKRKRRSKSAEGCTPPEQETSDYHTTSSLPRGVRKSNSSTCLKQADSLSSRFGDAANMQRDNASIQWPTESSHEKVKQARAKIVYALPLSEKELLRNTSNQTTVQQVCWHGECNNRPRCEEMALPNNDPAIVDIVDDSVNPMPVISPCSTEEGNVILEETEIDLELDKDEHGLFVSSSLSLPSSLSSPSPSSTLLPPLDSVGYESTKL</sequence>
<dbReference type="GO" id="GO:0035725">
    <property type="term" value="P:sodium ion transmembrane transport"/>
    <property type="evidence" value="ECO:0007669"/>
    <property type="project" value="TreeGrafter"/>
</dbReference>
<evidence type="ECO:0000256" key="7">
    <source>
        <dbReference type="PIRSR" id="PIRSR600175-2"/>
    </source>
</evidence>
<feature type="transmembrane region" description="Helical" evidence="9">
    <location>
        <begin position="119"/>
        <end position="141"/>
    </location>
</feature>
<keyword evidence="2" id="KW-0813">Transport</keyword>
<evidence type="ECO:0000256" key="8">
    <source>
        <dbReference type="SAM" id="MobiDB-lite"/>
    </source>
</evidence>
<feature type="non-terminal residue" evidence="10">
    <location>
        <position position="1"/>
    </location>
</feature>
<feature type="region of interest" description="Disordered" evidence="8">
    <location>
        <begin position="1045"/>
        <end position="1072"/>
    </location>
</feature>
<keyword evidence="5 9" id="KW-0472">Membrane</keyword>
<protein>
    <recommendedName>
        <fullName evidence="12">Transporter</fullName>
    </recommendedName>
</protein>
<keyword evidence="6" id="KW-0479">Metal-binding</keyword>
<dbReference type="InterPro" id="IPR037272">
    <property type="entry name" value="SNS_sf"/>
</dbReference>
<evidence type="ECO:0000313" key="10">
    <source>
        <dbReference type="EMBL" id="RUS88668.1"/>
    </source>
</evidence>
<keyword evidence="4 9" id="KW-1133">Transmembrane helix</keyword>
<feature type="binding site" evidence="6">
    <location>
        <position position="267"/>
    </location>
    <ligand>
        <name>Na(+)</name>
        <dbReference type="ChEBI" id="CHEBI:29101"/>
        <label>1</label>
    </ligand>
</feature>
<evidence type="ECO:0000313" key="11">
    <source>
        <dbReference type="Proteomes" id="UP000271974"/>
    </source>
</evidence>
<feature type="transmembrane region" description="Helical" evidence="9">
    <location>
        <begin position="25"/>
        <end position="48"/>
    </location>
</feature>
<keyword evidence="7" id="KW-1015">Disulfide bond</keyword>
<evidence type="ECO:0008006" key="12">
    <source>
        <dbReference type="Google" id="ProtNLM"/>
    </source>
</evidence>
<dbReference type="PRINTS" id="PR00176">
    <property type="entry name" value="NANEUSMPORT"/>
</dbReference>
<dbReference type="OrthoDB" id="6065466at2759"/>
<feature type="transmembrane region" description="Helical" evidence="9">
    <location>
        <begin position="69"/>
        <end position="96"/>
    </location>
</feature>
<dbReference type="PANTHER" id="PTHR11616">
    <property type="entry name" value="SODIUM/CHLORIDE DEPENDENT TRANSPORTER"/>
    <property type="match status" value="1"/>
</dbReference>
<evidence type="ECO:0000256" key="6">
    <source>
        <dbReference type="PIRSR" id="PIRSR600175-1"/>
    </source>
</evidence>
<evidence type="ECO:0000256" key="3">
    <source>
        <dbReference type="ARBA" id="ARBA00022692"/>
    </source>
</evidence>
<feature type="transmembrane region" description="Helical" evidence="9">
    <location>
        <begin position="393"/>
        <end position="416"/>
    </location>
</feature>
<dbReference type="GO" id="GO:0046872">
    <property type="term" value="F:metal ion binding"/>
    <property type="evidence" value="ECO:0007669"/>
    <property type="project" value="UniProtKB-KW"/>
</dbReference>
<dbReference type="Pfam" id="PF00209">
    <property type="entry name" value="SNF"/>
    <property type="match status" value="1"/>
</dbReference>
<dbReference type="SUPFAM" id="SSF161070">
    <property type="entry name" value="SNF-like"/>
    <property type="match status" value="1"/>
</dbReference>
<feature type="compositionally biased region" description="Low complexity" evidence="8">
    <location>
        <begin position="1275"/>
        <end position="1295"/>
    </location>
</feature>
<feature type="transmembrane region" description="Helical" evidence="9">
    <location>
        <begin position="183"/>
        <end position="203"/>
    </location>
</feature>